<feature type="transmembrane region" description="Helical" evidence="1">
    <location>
        <begin position="118"/>
        <end position="138"/>
    </location>
</feature>
<feature type="transmembrane region" description="Helical" evidence="1">
    <location>
        <begin position="186"/>
        <end position="203"/>
    </location>
</feature>
<dbReference type="AlphaFoldDB" id="A0A6I6LU52"/>
<accession>A0A6I6LU52</accession>
<organism evidence="2 3">
    <name type="scientific">Stutzerimonas stutzeri</name>
    <name type="common">Pseudomonas stutzeri</name>
    <dbReference type="NCBI Taxonomy" id="316"/>
    <lineage>
        <taxon>Bacteria</taxon>
        <taxon>Pseudomonadati</taxon>
        <taxon>Pseudomonadota</taxon>
        <taxon>Gammaproteobacteria</taxon>
        <taxon>Pseudomonadales</taxon>
        <taxon>Pseudomonadaceae</taxon>
        <taxon>Stutzerimonas</taxon>
    </lineage>
</organism>
<sequence length="204" mass="21229">MSRFSKMLAGKAISLFAIPGYAHHPTGGELPGSILYGVLSGVGHPLIDLTHIVFILGMGLLFALHPGSVGKRVVLFLAATWIGALGHLLGMDVQAAEALMALGIIVAGLMLMLRQFAILPGILGLAAITGIIHGFAYAEDVIGARTGPLMGYFFGFTLIQAVVLSATAMVGRTWVKTHAPGVVRRWAFNGGAVFTGLGLLLLAS</sequence>
<evidence type="ECO:0000313" key="2">
    <source>
        <dbReference type="EMBL" id="QGZ32780.1"/>
    </source>
</evidence>
<geneLocation type="plasmid" evidence="3">
    <name>p1_pm101005</name>
</geneLocation>
<dbReference type="OrthoDB" id="9808192at2"/>
<dbReference type="Proteomes" id="UP000438983">
    <property type="component" value="Plasmid p1_PM101005"/>
</dbReference>
<keyword evidence="1" id="KW-1133">Transmembrane helix</keyword>
<gene>
    <name evidence="2" type="ORF">GQA94_21875</name>
</gene>
<dbReference type="Pfam" id="PF04955">
    <property type="entry name" value="HupE_UreJ"/>
    <property type="match status" value="1"/>
</dbReference>
<keyword evidence="1" id="KW-0812">Transmembrane</keyword>
<keyword evidence="1" id="KW-0472">Membrane</keyword>
<name>A0A6I6LU52_STUST</name>
<evidence type="ECO:0000256" key="1">
    <source>
        <dbReference type="SAM" id="Phobius"/>
    </source>
</evidence>
<evidence type="ECO:0000313" key="3">
    <source>
        <dbReference type="Proteomes" id="UP000438983"/>
    </source>
</evidence>
<feature type="transmembrane region" description="Helical" evidence="1">
    <location>
        <begin position="46"/>
        <end position="64"/>
    </location>
</feature>
<feature type="transmembrane region" description="Helical" evidence="1">
    <location>
        <begin position="150"/>
        <end position="174"/>
    </location>
</feature>
<dbReference type="RefSeq" id="WP_158190198.1">
    <property type="nucleotide sequence ID" value="NZ_CP046903.1"/>
</dbReference>
<dbReference type="EMBL" id="CP046903">
    <property type="protein sequence ID" value="QGZ32780.1"/>
    <property type="molecule type" value="Genomic_DNA"/>
</dbReference>
<feature type="transmembrane region" description="Helical" evidence="1">
    <location>
        <begin position="73"/>
        <end position="89"/>
    </location>
</feature>
<proteinExistence type="predicted"/>
<reference evidence="2 3" key="1">
    <citation type="submission" date="2019-12" db="EMBL/GenBank/DDBJ databases">
        <title>Complete genome sequence of Pseudomonas stutzeri.</title>
        <authorList>
            <person name="Lim S.R."/>
            <person name="Kim J.H."/>
        </authorList>
    </citation>
    <scope>NUCLEOTIDE SEQUENCE [LARGE SCALE GENOMIC DNA]</scope>
    <source>
        <strain evidence="2 3">PM101005</strain>
        <plasmid evidence="3">p1_pm101005</plasmid>
    </source>
</reference>
<keyword evidence="2" id="KW-0614">Plasmid</keyword>
<protein>
    <submittedName>
        <fullName evidence="2">Hydantoin utilization protein A</fullName>
    </submittedName>
</protein>
<dbReference type="InterPro" id="IPR007038">
    <property type="entry name" value="HupE_UreJ"/>
</dbReference>